<feature type="binding site" evidence="7">
    <location>
        <position position="36"/>
    </location>
    <ligand>
        <name>Zn(2+)</name>
        <dbReference type="ChEBI" id="CHEBI:29105"/>
        <label>1</label>
    </ligand>
</feature>
<keyword evidence="12" id="KW-1185">Reference proteome</keyword>
<dbReference type="InterPro" id="IPR001529">
    <property type="entry name" value="Zn_ribbon_RPB9"/>
</dbReference>
<evidence type="ECO:0000313" key="12">
    <source>
        <dbReference type="Proteomes" id="UP001205105"/>
    </source>
</evidence>
<feature type="binding site" evidence="7">
    <location>
        <position position="110"/>
    </location>
    <ligand>
        <name>Zn(2+)</name>
        <dbReference type="ChEBI" id="CHEBI:29105"/>
        <label>2</label>
    </ligand>
</feature>
<dbReference type="InterPro" id="IPR034012">
    <property type="entry name" value="Zn_ribbon_RPB9_C"/>
</dbReference>
<organism evidence="11 12">
    <name type="scientific">Chlorella ohadii</name>
    <dbReference type="NCBI Taxonomy" id="2649997"/>
    <lineage>
        <taxon>Eukaryota</taxon>
        <taxon>Viridiplantae</taxon>
        <taxon>Chlorophyta</taxon>
        <taxon>core chlorophytes</taxon>
        <taxon>Trebouxiophyceae</taxon>
        <taxon>Chlorellales</taxon>
        <taxon>Chlorellaceae</taxon>
        <taxon>Chlorella clade</taxon>
        <taxon>Chlorella</taxon>
    </lineage>
</organism>
<feature type="binding site" evidence="7">
    <location>
        <position position="33"/>
    </location>
    <ligand>
        <name>Zn(2+)</name>
        <dbReference type="ChEBI" id="CHEBI:29105"/>
        <label>1</label>
    </ligand>
</feature>
<dbReference type="GO" id="GO:0005730">
    <property type="term" value="C:nucleolus"/>
    <property type="evidence" value="ECO:0007669"/>
    <property type="project" value="UniProtKB-SubCell"/>
</dbReference>
<comment type="subcellular location">
    <subcellularLocation>
        <location evidence="1">Nucleus</location>
        <location evidence="1">Nucleolus</location>
    </subcellularLocation>
</comment>
<evidence type="ECO:0000313" key="11">
    <source>
        <dbReference type="EMBL" id="KAI7846138.1"/>
    </source>
</evidence>
<dbReference type="PANTHER" id="PTHR11239:SF1">
    <property type="entry name" value="DNA-DIRECTED RNA POLYMERASE II SUBUNIT RPB9"/>
    <property type="match status" value="1"/>
</dbReference>
<evidence type="ECO:0000256" key="4">
    <source>
        <dbReference type="ARBA" id="ARBA00022833"/>
    </source>
</evidence>
<dbReference type="SMART" id="SM00440">
    <property type="entry name" value="ZnF_C2C2"/>
    <property type="match status" value="1"/>
</dbReference>
<dbReference type="PANTHER" id="PTHR11239">
    <property type="entry name" value="DNA-DIRECTED RNA POLYMERASE"/>
    <property type="match status" value="1"/>
</dbReference>
<keyword evidence="4 7" id="KW-0862">Zinc</keyword>
<dbReference type="GO" id="GO:0005665">
    <property type="term" value="C:RNA polymerase II, core complex"/>
    <property type="evidence" value="ECO:0007669"/>
    <property type="project" value="TreeGrafter"/>
</dbReference>
<dbReference type="GO" id="GO:0001193">
    <property type="term" value="P:maintenance of transcriptional fidelity during transcription elongation by RNA polymerase II"/>
    <property type="evidence" value="ECO:0007669"/>
    <property type="project" value="TreeGrafter"/>
</dbReference>
<proteinExistence type="inferred from homology"/>
<dbReference type="SUPFAM" id="SSF57783">
    <property type="entry name" value="Zinc beta-ribbon"/>
    <property type="match status" value="2"/>
</dbReference>
<dbReference type="EMBL" id="JADXDR010000009">
    <property type="protein sequence ID" value="KAI7846138.1"/>
    <property type="molecule type" value="Genomic_DNA"/>
</dbReference>
<dbReference type="GO" id="GO:0003676">
    <property type="term" value="F:nucleic acid binding"/>
    <property type="evidence" value="ECO:0007669"/>
    <property type="project" value="InterPro"/>
</dbReference>
<keyword evidence="2 7" id="KW-0479">Metal-binding</keyword>
<dbReference type="SMART" id="SM00661">
    <property type="entry name" value="RPOL9"/>
    <property type="match status" value="1"/>
</dbReference>
<keyword evidence="6 9" id="KW-0240">DNA-directed RNA polymerase</keyword>
<dbReference type="InterPro" id="IPR012164">
    <property type="entry name" value="Rpa12/Rpb9/Rpc10/TFS"/>
</dbReference>
<dbReference type="Pfam" id="PF01096">
    <property type="entry name" value="Zn_ribbon_TFIIS"/>
    <property type="match status" value="1"/>
</dbReference>
<evidence type="ECO:0000259" key="10">
    <source>
        <dbReference type="PROSITE" id="PS51133"/>
    </source>
</evidence>
<dbReference type="PROSITE" id="PS51133">
    <property type="entry name" value="ZF_TFIIS_2"/>
    <property type="match status" value="1"/>
</dbReference>
<gene>
    <name evidence="11" type="ORF">COHA_000399</name>
</gene>
<accession>A0AAD5H945</accession>
<keyword evidence="6 9" id="KW-0804">Transcription</keyword>
<reference evidence="11" key="1">
    <citation type="submission" date="2020-11" db="EMBL/GenBank/DDBJ databases">
        <title>Chlorella ohadii genome sequencing and assembly.</title>
        <authorList>
            <person name="Murik O."/>
            <person name="Treves H."/>
            <person name="Kedem I."/>
            <person name="Shotland Y."/>
            <person name="Kaplan A."/>
        </authorList>
    </citation>
    <scope>NUCLEOTIDE SEQUENCE</scope>
    <source>
        <strain evidence="11">1</strain>
    </source>
</reference>
<dbReference type="GO" id="GO:0006283">
    <property type="term" value="P:transcription-coupled nucleotide-excision repair"/>
    <property type="evidence" value="ECO:0007669"/>
    <property type="project" value="TreeGrafter"/>
</dbReference>
<dbReference type="CDD" id="cd10508">
    <property type="entry name" value="Zn-ribbon_RPB9"/>
    <property type="match status" value="1"/>
</dbReference>
<dbReference type="GO" id="GO:0006367">
    <property type="term" value="P:transcription initiation at RNA polymerase II promoter"/>
    <property type="evidence" value="ECO:0007669"/>
    <property type="project" value="TreeGrafter"/>
</dbReference>
<comment type="function">
    <text evidence="6">DNA-dependent RNA polymerase catalyzes the transcription of DNA into RNA using the four ribonucleoside triphosphates as substrates.</text>
</comment>
<feature type="binding site" evidence="7">
    <location>
        <position position="82"/>
    </location>
    <ligand>
        <name>Zn(2+)</name>
        <dbReference type="ChEBI" id="CHEBI:29105"/>
        <label>2</label>
    </ligand>
</feature>
<keyword evidence="5 6" id="KW-0539">Nucleus</keyword>
<keyword evidence="3 8" id="KW-0863">Zinc-finger</keyword>
<dbReference type="AlphaFoldDB" id="A0AAD5H945"/>
<feature type="binding site" evidence="7">
    <location>
        <position position="85"/>
    </location>
    <ligand>
        <name>Zn(2+)</name>
        <dbReference type="ChEBI" id="CHEBI:29105"/>
        <label>2</label>
    </ligand>
</feature>
<comment type="similarity">
    <text evidence="6 9">Belongs to the archaeal rpoM/eukaryotic RPA12/RPB9/RPC11 RNA polymerase family.</text>
</comment>
<protein>
    <recommendedName>
        <fullName evidence="6">DNA-directed RNA polymerase subunit</fullName>
    </recommendedName>
</protein>
<feature type="binding site" evidence="7">
    <location>
        <position position="11"/>
    </location>
    <ligand>
        <name>Zn(2+)</name>
        <dbReference type="ChEBI" id="CHEBI:29105"/>
        <label>1</label>
    </ligand>
</feature>
<evidence type="ECO:0000256" key="7">
    <source>
        <dbReference type="PIRSR" id="PIRSR005586-1"/>
    </source>
</evidence>
<feature type="binding site" evidence="7">
    <location>
        <position position="107"/>
    </location>
    <ligand>
        <name>Zn(2+)</name>
        <dbReference type="ChEBI" id="CHEBI:29105"/>
        <label>2</label>
    </ligand>
</feature>
<evidence type="ECO:0000256" key="8">
    <source>
        <dbReference type="PROSITE-ProRule" id="PRU00472"/>
    </source>
</evidence>
<evidence type="ECO:0000256" key="6">
    <source>
        <dbReference type="PIRNR" id="PIRNR005586"/>
    </source>
</evidence>
<evidence type="ECO:0000256" key="5">
    <source>
        <dbReference type="ARBA" id="ARBA00023242"/>
    </source>
</evidence>
<feature type="domain" description="TFIIS-type" evidence="10">
    <location>
        <begin position="78"/>
        <end position="115"/>
    </location>
</feature>
<dbReference type="PIRSF" id="PIRSF005586">
    <property type="entry name" value="RNApol_RpoM"/>
    <property type="match status" value="1"/>
</dbReference>
<dbReference type="GO" id="GO:0008270">
    <property type="term" value="F:zinc ion binding"/>
    <property type="evidence" value="ECO:0007669"/>
    <property type="project" value="UniProtKB-KW"/>
</dbReference>
<evidence type="ECO:0000256" key="3">
    <source>
        <dbReference type="ARBA" id="ARBA00022771"/>
    </source>
</evidence>
<sequence length="118" mass="13746">MSGGGPKLRFCPESNDLLYPKEDKERKVLVYFCRSCPYQEDADPSDWCVYRNEVHHTSREKSVVLQDVRSDPTLPRTRDVRCPQCTNNEAVFFTASTEEGMTLFLNCCNCGHRWRDYV</sequence>
<dbReference type="Gene3D" id="2.20.25.10">
    <property type="match status" value="2"/>
</dbReference>
<dbReference type="GO" id="GO:0003899">
    <property type="term" value="F:DNA-directed RNA polymerase activity"/>
    <property type="evidence" value="ECO:0007669"/>
    <property type="project" value="InterPro"/>
</dbReference>
<comment type="caution">
    <text evidence="11">The sequence shown here is derived from an EMBL/GenBank/DDBJ whole genome shotgun (WGS) entry which is preliminary data.</text>
</comment>
<dbReference type="Pfam" id="PF02150">
    <property type="entry name" value="Zn_ribbon_RPB9"/>
    <property type="match status" value="1"/>
</dbReference>
<dbReference type="Proteomes" id="UP001205105">
    <property type="component" value="Unassembled WGS sequence"/>
</dbReference>
<dbReference type="InterPro" id="IPR001222">
    <property type="entry name" value="Znf_TFIIS"/>
</dbReference>
<evidence type="ECO:0000256" key="1">
    <source>
        <dbReference type="ARBA" id="ARBA00004604"/>
    </source>
</evidence>
<evidence type="ECO:0000256" key="9">
    <source>
        <dbReference type="RuleBase" id="RU003474"/>
    </source>
</evidence>
<evidence type="ECO:0000256" key="2">
    <source>
        <dbReference type="ARBA" id="ARBA00022723"/>
    </source>
</evidence>
<name>A0AAD5H945_9CHLO</name>